<dbReference type="InterPro" id="IPR002252">
    <property type="entry name" value="Glyco_hydro_36"/>
</dbReference>
<reference evidence="2" key="1">
    <citation type="journal article" date="2019" name="Int. J. Syst. Evol. Microbiol.">
        <title>The Global Catalogue of Microorganisms (GCM) 10K type strain sequencing project: providing services to taxonomists for standard genome sequencing and annotation.</title>
        <authorList>
            <consortium name="The Broad Institute Genomics Platform"/>
            <consortium name="The Broad Institute Genome Sequencing Center for Infectious Disease"/>
            <person name="Wu L."/>
            <person name="Ma J."/>
        </authorList>
    </citation>
    <scope>NUCLEOTIDE SEQUENCE [LARGE SCALE GENOMIC DNA]</scope>
    <source>
        <strain evidence="2">JCM 16548</strain>
    </source>
</reference>
<gene>
    <name evidence="1" type="ORF">GCM10022204_31940</name>
</gene>
<dbReference type="CDD" id="cd14791">
    <property type="entry name" value="GH36"/>
    <property type="match status" value="1"/>
</dbReference>
<keyword evidence="2" id="KW-1185">Reference proteome</keyword>
<dbReference type="PANTHER" id="PTHR43053">
    <property type="entry name" value="GLYCOSIDASE FAMILY 31"/>
    <property type="match status" value="1"/>
</dbReference>
<evidence type="ECO:0000313" key="2">
    <source>
        <dbReference type="Proteomes" id="UP001500051"/>
    </source>
</evidence>
<dbReference type="InterPro" id="IPR050985">
    <property type="entry name" value="Alpha-glycosidase_related"/>
</dbReference>
<sequence>MDLAQTLGWERLITAEGVRTTVVAGDPDWNELELELPAGVALDLRLEVPLAAAVGYWHPGAGAERTLAADWAGRTATSLVSWAPVGCLHDAAGTSLFAWGLDELVDELEVRYGISEEHKNFALQLRGRPAASDRRLRLVTSAAPTPLAETVSRIAGWLSGRLDATPLPVPEVARRPVYSTWYTFTQDLDQERVAAETALAVGLGCGSVFVDDGWQRLAVGRGYAGCGDWVPDPAKFGDLAAFSADLRAQGAGVVLWIAPLLLGPDADAFAALAPYAPTTVDHLGCHVLDPRHPEVREHLAGTCTRLVVDYGLDGLKIDFLEQAMVYRGTPSGGDHDDVGEAMRTTLALIRQRLAEAGHADAAVEFRQPYVNPAIGAYGQILRASDCPADAVVNRRSTIDARLLSVGQVVHGDMLMWGPTGGAEAVAQQLYACWFAVPQISMRLADLGTEQSSALAGLLALWQAHAPVVLDGTLTVQGSERAYDLVRAERTDLAQSVVARYAPVVVDMVAAGGMTILNATAEESLVIRVATGLSVRDGRVRSAAAASVGSVGEVGRGLHELRVPAYGSATLAVEADAS</sequence>
<protein>
    <recommendedName>
        <fullName evidence="3">Alpha-galactosidase</fullName>
    </recommendedName>
</protein>
<proteinExistence type="predicted"/>
<accession>A0ABP7DYW4</accession>
<dbReference type="Gene3D" id="3.20.20.70">
    <property type="entry name" value="Aldolase class I"/>
    <property type="match status" value="1"/>
</dbReference>
<name>A0ABP7DYW4_9ACTN</name>
<evidence type="ECO:0008006" key="3">
    <source>
        <dbReference type="Google" id="ProtNLM"/>
    </source>
</evidence>
<dbReference type="Proteomes" id="UP001500051">
    <property type="component" value="Unassembled WGS sequence"/>
</dbReference>
<organism evidence="1 2">
    <name type="scientific">Microlunatus aurantiacus</name>
    <dbReference type="NCBI Taxonomy" id="446786"/>
    <lineage>
        <taxon>Bacteria</taxon>
        <taxon>Bacillati</taxon>
        <taxon>Actinomycetota</taxon>
        <taxon>Actinomycetes</taxon>
        <taxon>Propionibacteriales</taxon>
        <taxon>Propionibacteriaceae</taxon>
        <taxon>Microlunatus</taxon>
    </lineage>
</organism>
<dbReference type="InterPro" id="IPR013785">
    <property type="entry name" value="Aldolase_TIM"/>
</dbReference>
<evidence type="ECO:0000313" key="1">
    <source>
        <dbReference type="EMBL" id="GAA3710930.1"/>
    </source>
</evidence>
<comment type="caution">
    <text evidence="1">The sequence shown here is derived from an EMBL/GenBank/DDBJ whole genome shotgun (WGS) entry which is preliminary data.</text>
</comment>
<dbReference type="RefSeq" id="WP_344813394.1">
    <property type="nucleotide sequence ID" value="NZ_BAAAYX010000013.1"/>
</dbReference>
<dbReference type="InterPro" id="IPR017853">
    <property type="entry name" value="GH"/>
</dbReference>
<dbReference type="SUPFAM" id="SSF51445">
    <property type="entry name" value="(Trans)glycosidases"/>
    <property type="match status" value="1"/>
</dbReference>
<dbReference type="EMBL" id="BAAAYX010000013">
    <property type="protein sequence ID" value="GAA3710930.1"/>
    <property type="molecule type" value="Genomic_DNA"/>
</dbReference>